<dbReference type="AlphaFoldDB" id="A0AA38WGJ4"/>
<keyword evidence="5" id="KW-0503">Monooxygenase</keyword>
<gene>
    <name evidence="6" type="ORF">OSB04_005187</name>
</gene>
<keyword evidence="7" id="KW-1185">Reference proteome</keyword>
<dbReference type="GO" id="GO:0020037">
    <property type="term" value="F:heme binding"/>
    <property type="evidence" value="ECO:0007669"/>
    <property type="project" value="InterPro"/>
</dbReference>
<sequence length="315" mass="36283">MLMIFNVKRISSKVHLRSFEVGYLCFAKFFCCGKVLFDDESDKVKIEKIVNVYKFLSIKWYQSYSDLSSGIRAIQIYQFEPIRADEVLRMVRKLYRSSLKEATEARENLCRSQIRHCTEVVQVKPFLADLTLNAMMRMISGKRYYYGADDVLTVEEKEKADRFQALVAEISEVMGATNIGDYLPVLRWFGVSKLEKRLICLQAKRDLFMQELVEELKGGLNKSAEEKKRKNLIEMLLSLQKTEPECYTDEMIRSIMLNMHVANLLSCTKLNIIGFNASPNRRYGTRSGHGCVADGTQRVPKTHRLPNTSIVDGLI</sequence>
<evidence type="ECO:0000256" key="2">
    <source>
        <dbReference type="ARBA" id="ARBA00022723"/>
    </source>
</evidence>
<dbReference type="Gene3D" id="1.10.630.10">
    <property type="entry name" value="Cytochrome P450"/>
    <property type="match status" value="1"/>
</dbReference>
<reference evidence="6" key="1">
    <citation type="submission" date="2023-03" db="EMBL/GenBank/DDBJ databases">
        <title>Chromosome-scale reference genome and RAD-based genetic map of yellow starthistle (Centaurea solstitialis) reveal putative structural variation and QTLs associated with invader traits.</title>
        <authorList>
            <person name="Reatini B."/>
            <person name="Cang F.A."/>
            <person name="Jiang Q."/>
            <person name="Mckibben M.T.W."/>
            <person name="Barker M.S."/>
            <person name="Rieseberg L.H."/>
            <person name="Dlugosch K.M."/>
        </authorList>
    </citation>
    <scope>NUCLEOTIDE SEQUENCE</scope>
    <source>
        <strain evidence="6">CAN-66</strain>
        <tissue evidence="6">Leaf</tissue>
    </source>
</reference>
<dbReference type="GO" id="GO:0005506">
    <property type="term" value="F:iron ion binding"/>
    <property type="evidence" value="ECO:0007669"/>
    <property type="project" value="InterPro"/>
</dbReference>
<evidence type="ECO:0000313" key="6">
    <source>
        <dbReference type="EMBL" id="KAJ9560027.1"/>
    </source>
</evidence>
<proteinExistence type="predicted"/>
<dbReference type="EMBL" id="JARYMX010000002">
    <property type="protein sequence ID" value="KAJ9560027.1"/>
    <property type="molecule type" value="Genomic_DNA"/>
</dbReference>
<keyword evidence="1" id="KW-0349">Heme</keyword>
<dbReference type="PANTHER" id="PTHR47947:SF24">
    <property type="entry name" value="ISOFLAVONE 2'-HYDROXYLASE-LIKE"/>
    <property type="match status" value="1"/>
</dbReference>
<dbReference type="Proteomes" id="UP001172457">
    <property type="component" value="Chromosome 2"/>
</dbReference>
<keyword evidence="3" id="KW-0560">Oxidoreductase</keyword>
<comment type="caution">
    <text evidence="6">The sequence shown here is derived from an EMBL/GenBank/DDBJ whole genome shotgun (WGS) entry which is preliminary data.</text>
</comment>
<evidence type="ECO:0000256" key="4">
    <source>
        <dbReference type="ARBA" id="ARBA00023004"/>
    </source>
</evidence>
<dbReference type="GO" id="GO:0016705">
    <property type="term" value="F:oxidoreductase activity, acting on paired donors, with incorporation or reduction of molecular oxygen"/>
    <property type="evidence" value="ECO:0007669"/>
    <property type="project" value="InterPro"/>
</dbReference>
<evidence type="ECO:0008006" key="8">
    <source>
        <dbReference type="Google" id="ProtNLM"/>
    </source>
</evidence>
<keyword evidence="4" id="KW-0408">Iron</keyword>
<dbReference type="InterPro" id="IPR001128">
    <property type="entry name" value="Cyt_P450"/>
</dbReference>
<organism evidence="6 7">
    <name type="scientific">Centaurea solstitialis</name>
    <name type="common">yellow star-thistle</name>
    <dbReference type="NCBI Taxonomy" id="347529"/>
    <lineage>
        <taxon>Eukaryota</taxon>
        <taxon>Viridiplantae</taxon>
        <taxon>Streptophyta</taxon>
        <taxon>Embryophyta</taxon>
        <taxon>Tracheophyta</taxon>
        <taxon>Spermatophyta</taxon>
        <taxon>Magnoliopsida</taxon>
        <taxon>eudicotyledons</taxon>
        <taxon>Gunneridae</taxon>
        <taxon>Pentapetalae</taxon>
        <taxon>asterids</taxon>
        <taxon>campanulids</taxon>
        <taxon>Asterales</taxon>
        <taxon>Asteraceae</taxon>
        <taxon>Carduoideae</taxon>
        <taxon>Cardueae</taxon>
        <taxon>Centaureinae</taxon>
        <taxon>Centaurea</taxon>
    </lineage>
</organism>
<dbReference type="SUPFAM" id="SSF48264">
    <property type="entry name" value="Cytochrome P450"/>
    <property type="match status" value="1"/>
</dbReference>
<keyword evidence="2" id="KW-0479">Metal-binding</keyword>
<evidence type="ECO:0000256" key="1">
    <source>
        <dbReference type="ARBA" id="ARBA00022617"/>
    </source>
</evidence>
<evidence type="ECO:0000313" key="7">
    <source>
        <dbReference type="Proteomes" id="UP001172457"/>
    </source>
</evidence>
<dbReference type="InterPro" id="IPR050651">
    <property type="entry name" value="Plant_Cytochrome_P450_Monoox"/>
</dbReference>
<protein>
    <recommendedName>
        <fullName evidence="8">Cytochrome P450</fullName>
    </recommendedName>
</protein>
<evidence type="ECO:0000256" key="5">
    <source>
        <dbReference type="ARBA" id="ARBA00023033"/>
    </source>
</evidence>
<dbReference type="Pfam" id="PF00067">
    <property type="entry name" value="p450"/>
    <property type="match status" value="1"/>
</dbReference>
<name>A0AA38WGJ4_9ASTR</name>
<evidence type="ECO:0000256" key="3">
    <source>
        <dbReference type="ARBA" id="ARBA00023002"/>
    </source>
</evidence>
<accession>A0AA38WGJ4</accession>
<dbReference type="GO" id="GO:0004497">
    <property type="term" value="F:monooxygenase activity"/>
    <property type="evidence" value="ECO:0007669"/>
    <property type="project" value="UniProtKB-KW"/>
</dbReference>
<dbReference type="InterPro" id="IPR036396">
    <property type="entry name" value="Cyt_P450_sf"/>
</dbReference>
<dbReference type="PANTHER" id="PTHR47947">
    <property type="entry name" value="CYTOCHROME P450 82C3-RELATED"/>
    <property type="match status" value="1"/>
</dbReference>